<feature type="transmembrane region" description="Helical" evidence="1">
    <location>
        <begin position="64"/>
        <end position="82"/>
    </location>
</feature>
<keyword evidence="1" id="KW-0472">Membrane</keyword>
<organism evidence="3 4">
    <name type="scientific">Rhodococcus maanshanensis</name>
    <dbReference type="NCBI Taxonomy" id="183556"/>
    <lineage>
        <taxon>Bacteria</taxon>
        <taxon>Bacillati</taxon>
        <taxon>Actinomycetota</taxon>
        <taxon>Actinomycetes</taxon>
        <taxon>Mycobacteriales</taxon>
        <taxon>Nocardiaceae</taxon>
        <taxon>Rhodococcus</taxon>
    </lineage>
</organism>
<proteinExistence type="predicted"/>
<evidence type="ECO:0000313" key="3">
    <source>
        <dbReference type="EMBL" id="SEM28601.1"/>
    </source>
</evidence>
<feature type="transmembrane region" description="Helical" evidence="1">
    <location>
        <begin position="88"/>
        <end position="112"/>
    </location>
</feature>
<feature type="domain" description="SPW repeat-containing integral membrane" evidence="2">
    <location>
        <begin position="13"/>
        <end position="107"/>
    </location>
</feature>
<reference evidence="4" key="1">
    <citation type="submission" date="2016-10" db="EMBL/GenBank/DDBJ databases">
        <authorList>
            <person name="Varghese N."/>
            <person name="Submissions S."/>
        </authorList>
    </citation>
    <scope>NUCLEOTIDE SEQUENCE [LARGE SCALE GENOMIC DNA]</scope>
    <source>
        <strain evidence="4">DSM 44675</strain>
    </source>
</reference>
<keyword evidence="1" id="KW-1133">Transmembrane helix</keyword>
<dbReference type="OrthoDB" id="4485366at2"/>
<keyword evidence="1" id="KW-0812">Transmembrane</keyword>
<evidence type="ECO:0000313" key="4">
    <source>
        <dbReference type="Proteomes" id="UP000198677"/>
    </source>
</evidence>
<protein>
    <recommendedName>
        <fullName evidence="2">SPW repeat-containing integral membrane domain-containing protein</fullName>
    </recommendedName>
</protein>
<feature type="transmembrane region" description="Helical" evidence="1">
    <location>
        <begin position="12"/>
        <end position="31"/>
    </location>
</feature>
<dbReference type="Proteomes" id="UP000198677">
    <property type="component" value="Unassembled WGS sequence"/>
</dbReference>
<dbReference type="RefSeq" id="WP_072751557.1">
    <property type="nucleotide sequence ID" value="NZ_FOAW01000030.1"/>
</dbReference>
<evidence type="ECO:0000259" key="2">
    <source>
        <dbReference type="Pfam" id="PF03779"/>
    </source>
</evidence>
<dbReference type="AlphaFoldDB" id="A0A1H7X4L9"/>
<name>A0A1H7X4L9_9NOCA</name>
<dbReference type="InterPro" id="IPR005530">
    <property type="entry name" value="SPW"/>
</dbReference>
<evidence type="ECO:0000256" key="1">
    <source>
        <dbReference type="SAM" id="Phobius"/>
    </source>
</evidence>
<keyword evidence="4" id="KW-1185">Reference proteome</keyword>
<sequence>MSDSEHVREVRRDMVVVATGIALVILSMWVPDHGYRQITGAILILGLLAYSAGLWAMTTESRSSHWGLIALGLFLLATPLAMDFPNGTTAAAIVSVAAGAIVTAAGALGLAARQQASLPLMRTRQRV</sequence>
<feature type="transmembrane region" description="Helical" evidence="1">
    <location>
        <begin position="37"/>
        <end position="57"/>
    </location>
</feature>
<accession>A0A1H7X4L9</accession>
<dbReference type="EMBL" id="FOAW01000030">
    <property type="protein sequence ID" value="SEM28601.1"/>
    <property type="molecule type" value="Genomic_DNA"/>
</dbReference>
<gene>
    <name evidence="3" type="ORF">SAMN05444583_13053</name>
</gene>
<dbReference type="Pfam" id="PF03779">
    <property type="entry name" value="SPW"/>
    <property type="match status" value="1"/>
</dbReference>